<dbReference type="Gene3D" id="1.25.40.10">
    <property type="entry name" value="Tetratricopeptide repeat domain"/>
    <property type="match status" value="2"/>
</dbReference>
<protein>
    <recommendedName>
        <fullName evidence="3">Tetratricopeptide repeat protein</fullName>
    </recommendedName>
</protein>
<reference evidence="1 2" key="2">
    <citation type="journal article" date="2014" name="Genome Announc.">
        <title>Complete Genome Sequence of Methanoregula formicica SMSPT, a Mesophilic Hydrogenotrophic Methanogen Isolated from a Methanogenic Upflow Anaerobic Sludge Blanket Reactor.</title>
        <authorList>
            <person name="Yamamoto K."/>
            <person name="Tamaki H."/>
            <person name="Cadillo-Quiroz H."/>
            <person name="Imachi H."/>
            <person name="Kyrpides N."/>
            <person name="Woyke T."/>
            <person name="Goodwin L."/>
            <person name="Zinder S.H."/>
            <person name="Kamagata Y."/>
            <person name="Liu W.T."/>
        </authorList>
    </citation>
    <scope>NUCLEOTIDE SEQUENCE [LARGE SCALE GENOMIC DNA]</scope>
    <source>
        <strain evidence="2">DSM 22288 / NBRC 105244 / SMSP</strain>
    </source>
</reference>
<dbReference type="HOGENOM" id="CLU_451020_0_0_2"/>
<dbReference type="InParanoid" id="L0HDA0"/>
<organism evidence="1 2">
    <name type="scientific">Methanoregula formicica (strain DSM 22288 / NBRC 105244 / SMSP)</name>
    <dbReference type="NCBI Taxonomy" id="593750"/>
    <lineage>
        <taxon>Archaea</taxon>
        <taxon>Methanobacteriati</taxon>
        <taxon>Methanobacteriota</taxon>
        <taxon>Stenosarchaea group</taxon>
        <taxon>Methanomicrobia</taxon>
        <taxon>Methanomicrobiales</taxon>
        <taxon>Methanoregulaceae</taxon>
        <taxon>Methanoregula</taxon>
    </lineage>
</organism>
<keyword evidence="2" id="KW-1185">Reference proteome</keyword>
<dbReference type="EMBL" id="CP003167">
    <property type="protein sequence ID" value="AGB01756.1"/>
    <property type="molecule type" value="Genomic_DNA"/>
</dbReference>
<accession>L0HDA0</accession>
<dbReference type="AlphaFoldDB" id="L0HDA0"/>
<dbReference type="SUPFAM" id="SSF48452">
    <property type="entry name" value="TPR-like"/>
    <property type="match status" value="1"/>
</dbReference>
<evidence type="ECO:0000313" key="2">
    <source>
        <dbReference type="Proteomes" id="UP000010824"/>
    </source>
</evidence>
<name>L0HDA0_METFS</name>
<evidence type="ECO:0000313" key="1">
    <source>
        <dbReference type="EMBL" id="AGB01756.1"/>
    </source>
</evidence>
<evidence type="ECO:0008006" key="3">
    <source>
        <dbReference type="Google" id="ProtNLM"/>
    </source>
</evidence>
<dbReference type="eggNOG" id="arCOG03042">
    <property type="taxonomic scope" value="Archaea"/>
</dbReference>
<dbReference type="Proteomes" id="UP000010824">
    <property type="component" value="Chromosome"/>
</dbReference>
<reference evidence="2" key="1">
    <citation type="submission" date="2011-12" db="EMBL/GenBank/DDBJ databases">
        <title>Complete sequence of Methanoregula formicicum SMSP.</title>
        <authorList>
            <person name="Lucas S."/>
            <person name="Han J."/>
            <person name="Lapidus A."/>
            <person name="Cheng J.-F."/>
            <person name="Goodwin L."/>
            <person name="Pitluck S."/>
            <person name="Peters L."/>
            <person name="Ovchinnikova G."/>
            <person name="Teshima H."/>
            <person name="Detter J.C."/>
            <person name="Han C."/>
            <person name="Tapia R."/>
            <person name="Land M."/>
            <person name="Hauser L."/>
            <person name="Kyrpides N."/>
            <person name="Ivanova N."/>
            <person name="Pagani I."/>
            <person name="Imachi H."/>
            <person name="Tamaki H."/>
            <person name="Sekiguchi Y."/>
            <person name="Kamagata Y."/>
            <person name="Cadillo-Quiroz H."/>
            <person name="Zinder S."/>
            <person name="Liu W.-T."/>
            <person name="Woyke T."/>
        </authorList>
    </citation>
    <scope>NUCLEOTIDE SEQUENCE [LARGE SCALE GENOMIC DNA]</scope>
    <source>
        <strain evidence="2">DSM 22288 / NBRC 105244 / SMSP</strain>
    </source>
</reference>
<gene>
    <name evidence="1" type="ordered locus">Metfor_0696</name>
</gene>
<dbReference type="KEGG" id="mfo:Metfor_0696"/>
<dbReference type="GeneID" id="14310009"/>
<dbReference type="RefSeq" id="WP_015284720.1">
    <property type="nucleotide sequence ID" value="NC_019943.1"/>
</dbReference>
<dbReference type="SUPFAM" id="SSF81901">
    <property type="entry name" value="HCP-like"/>
    <property type="match status" value="1"/>
</dbReference>
<dbReference type="InterPro" id="IPR011990">
    <property type="entry name" value="TPR-like_helical_dom_sf"/>
</dbReference>
<dbReference type="STRING" id="593750.Metfor_0696"/>
<proteinExistence type="predicted"/>
<sequence>MTSRDPKETTREAFRLFEDGRYQDSLAVCNRLLEGAKDPSLEVLAATNLFHIGRYEDAEVFFRDLAVRMPDSSYVHSYLGKVLEARGDDEATSEHAAAVRLDPANQDALRSYAGYLLSHNDFRGALPLLLHLTKLAGTEKDTGNLVRALIGCGRGEEALVILKGQEGSRSFLPEYVEALLQVQDFRGAAGYAHSAWESTRDPTMLRIYLDALARYDTGRALEAYASVLKDQPDGPLFFDYVHALHFAGRPRDALKAVLDLLALSPGEPEYRLAECDLLGATGDTARALERYERLVQDELAAKTDMIKLGRIIGGYRRFLTKTLSADEAERHLLDTVSGDLNVVSLLETARFYEETGNPAMARSWYYRAYRADFLAGGLDYALFLAGNGEERECEKVMIYILSNVRKGSDLVRVAALIVEGSGRMHTMKRLMDQLIRKLEGRTGSLSTEGREILANAFFHSATNALEAADYPACKYFCLRGIDALPAHPKTLPMEDYLALLVRCKEYALADSPVLPAHQPAEKQGAAPAGSMIVEQLGLSEQEQKIVSFLRHHRKASEMELRTLLGTRRIAGVVNRLVQKAASQGISLIAKKGMGEDGEIYEYCGS</sequence>
<dbReference type="OrthoDB" id="110427at2157"/>